<dbReference type="GeneID" id="70080432"/>
<protein>
    <submittedName>
        <fullName evidence="2">ERF family ssDNA binding protein</fullName>
    </submittedName>
</protein>
<dbReference type="RefSeq" id="YP_010245916.1">
    <property type="nucleotide sequence ID" value="NC_060131.1"/>
</dbReference>
<dbReference type="EMBL" id="MH651182">
    <property type="protein sequence ID" value="AXQ64429.1"/>
    <property type="molecule type" value="Genomic_DNA"/>
</dbReference>
<keyword evidence="3" id="KW-1185">Reference proteome</keyword>
<evidence type="ECO:0000313" key="3">
    <source>
        <dbReference type="Proteomes" id="UP000261731"/>
    </source>
</evidence>
<feature type="region of interest" description="Disordered" evidence="1">
    <location>
        <begin position="75"/>
        <end position="99"/>
    </location>
</feature>
<name>A0A385E115_9CAUD</name>
<feature type="compositionally biased region" description="Basic and acidic residues" evidence="1">
    <location>
        <begin position="85"/>
        <end position="96"/>
    </location>
</feature>
<dbReference type="KEGG" id="vg:70080432"/>
<evidence type="ECO:0000313" key="2">
    <source>
        <dbReference type="EMBL" id="AXQ64429.1"/>
    </source>
</evidence>
<evidence type="ECO:0000256" key="1">
    <source>
        <dbReference type="SAM" id="MobiDB-lite"/>
    </source>
</evidence>
<feature type="compositionally biased region" description="Basic and acidic residues" evidence="1">
    <location>
        <begin position="138"/>
        <end position="148"/>
    </location>
</feature>
<dbReference type="Proteomes" id="UP000261731">
    <property type="component" value="Segment"/>
</dbReference>
<accession>A0A385E115</accession>
<organism evidence="2 3">
    <name type="scientific">Gordonia phage Neville</name>
    <dbReference type="NCBI Taxonomy" id="2301693"/>
    <lineage>
        <taxon>Viruses</taxon>
        <taxon>Duplodnaviria</taxon>
        <taxon>Heunggongvirae</taxon>
        <taxon>Uroviricota</taxon>
        <taxon>Caudoviricetes</taxon>
        <taxon>Deeyouvirinae</taxon>
        <taxon>Nevillevirus</taxon>
        <taxon>Nevillevirus neville</taxon>
    </lineage>
</organism>
<reference evidence="2 3" key="1">
    <citation type="submission" date="2018-07" db="EMBL/GenBank/DDBJ databases">
        <authorList>
            <person name="Bragdon E."/>
            <person name="Orellana H."/>
            <person name="Sterchele H."/>
            <person name="Molloy S.D."/>
            <person name="Garlena R.A."/>
            <person name="Russell D.A."/>
            <person name="Pope W.H."/>
            <person name="Jacobs-Sera D."/>
            <person name="Hatfull G.F."/>
        </authorList>
    </citation>
    <scope>NUCLEOTIDE SEQUENCE [LARGE SCALE GENOMIC DNA]</scope>
</reference>
<feature type="compositionally biased region" description="Polar residues" evidence="1">
    <location>
        <begin position="128"/>
        <end position="137"/>
    </location>
</feature>
<feature type="compositionally biased region" description="Low complexity" evidence="1">
    <location>
        <begin position="151"/>
        <end position="169"/>
    </location>
</feature>
<gene>
    <name evidence="2" type="primary">60</name>
    <name evidence="2" type="ORF">SEA_NEVILLE_60</name>
</gene>
<sequence length="226" mass="24021">MGDIHVKLNAIQTKLHAPKGQNNKFGGYAYRSAEDITEAVKPHLAEHGVNLILSDEVVEVGGRVYVKATATLIDSDGSSESAHGWAREAADKKGMDDAQISGSASSYARKYAMNGLFAIDDGKDPDSNEQGQQVRNASQDKPKGDSKPVAKKAAPAKKVAPKASSDAPAGLDAKRAEALGLLKEKKIPGGEFKLYLMTLGEWDGVPDIDSEEALDNLIAWANAYGE</sequence>
<dbReference type="Pfam" id="PF04404">
    <property type="entry name" value="ERF"/>
    <property type="match status" value="1"/>
</dbReference>
<feature type="region of interest" description="Disordered" evidence="1">
    <location>
        <begin position="118"/>
        <end position="171"/>
    </location>
</feature>
<dbReference type="InterPro" id="IPR007499">
    <property type="entry name" value="ERF_bacteria_virus"/>
</dbReference>
<proteinExistence type="predicted"/>